<feature type="domain" description="Glycosyl transferase CAP10" evidence="2">
    <location>
        <begin position="99"/>
        <end position="315"/>
    </location>
</feature>
<name>A0A5K1I500_9GAMM</name>
<reference evidence="3 4" key="1">
    <citation type="submission" date="2019-09" db="EMBL/GenBank/DDBJ databases">
        <authorList>
            <person name="Criscuolo A."/>
        </authorList>
    </citation>
    <scope>NUCLEOTIDE SEQUENCE [LARGE SCALE GENOMIC DNA]</scope>
    <source>
        <strain evidence="4">3(2)</strain>
    </source>
</reference>
<protein>
    <recommendedName>
        <fullName evidence="2">Glycosyl transferase CAP10 domain-containing protein</fullName>
    </recommendedName>
</protein>
<dbReference type="SMART" id="SM00672">
    <property type="entry name" value="CAP10"/>
    <property type="match status" value="1"/>
</dbReference>
<accession>A0A5K1I500</accession>
<dbReference type="PANTHER" id="PTHR12203">
    <property type="entry name" value="KDEL LYS-ASP-GLU-LEU CONTAINING - RELATED"/>
    <property type="match status" value="1"/>
</dbReference>
<evidence type="ECO:0000259" key="2">
    <source>
        <dbReference type="SMART" id="SM00672"/>
    </source>
</evidence>
<gene>
    <name evidence="3" type="ORF">HALO32_00262</name>
</gene>
<sequence length="324" mass="38063">MKPIAAKAHKNLHKASVYAGHAAQRLIPARWLQHRQRRLLRQVEALPPAEQQAIWQRVHYYNRLTGPVALPQDALCLAHFQREKSWSYYLDLVSLLRYFSPELRFCHQFGDVREVPEVPTLVKSRPIGEHNHNSVLLKLNRVRHYYLPGDPLSFEQKRPLAVWRGACHQEHRRRFVRDFHDHPLCNVADIHRNAAGNPWHGGFLSVSEQLHYRYILSLEGKDVATNLKWIMASNSLCLMRRPRFETWFMEGQLRPGHHYVQLEDDYSDLDDKIAYYEANPEEAKAIILQANRYVAIFRNAERERLIGLLVLRKYFADSGQLPAW</sequence>
<dbReference type="InterPro" id="IPR006598">
    <property type="entry name" value="CAP10"/>
</dbReference>
<dbReference type="GO" id="GO:0016740">
    <property type="term" value="F:transferase activity"/>
    <property type="evidence" value="ECO:0007669"/>
    <property type="project" value="UniProtKB-KW"/>
</dbReference>
<evidence type="ECO:0000313" key="3">
    <source>
        <dbReference type="EMBL" id="VVZ94212.1"/>
    </source>
</evidence>
<organism evidence="3 4">
    <name type="scientific">Halomonas lysinitropha</name>
    <dbReference type="NCBI Taxonomy" id="2607506"/>
    <lineage>
        <taxon>Bacteria</taxon>
        <taxon>Pseudomonadati</taxon>
        <taxon>Pseudomonadota</taxon>
        <taxon>Gammaproteobacteria</taxon>
        <taxon>Oceanospirillales</taxon>
        <taxon>Halomonadaceae</taxon>
        <taxon>Halomonas</taxon>
    </lineage>
</organism>
<evidence type="ECO:0000256" key="1">
    <source>
        <dbReference type="ARBA" id="ARBA00022679"/>
    </source>
</evidence>
<dbReference type="Pfam" id="PF05686">
    <property type="entry name" value="Glyco_transf_90"/>
    <property type="match status" value="1"/>
</dbReference>
<evidence type="ECO:0000313" key="4">
    <source>
        <dbReference type="Proteomes" id="UP000326725"/>
    </source>
</evidence>
<keyword evidence="1" id="KW-0808">Transferase</keyword>
<proteinExistence type="predicted"/>
<dbReference type="RefSeq" id="WP_192576409.1">
    <property type="nucleotide sequence ID" value="NZ_CABVOU010000015.1"/>
</dbReference>
<keyword evidence="4" id="KW-1185">Reference proteome</keyword>
<dbReference type="InterPro" id="IPR051091">
    <property type="entry name" value="O-Glucosyltr/Glycosyltrsf_90"/>
</dbReference>
<dbReference type="PANTHER" id="PTHR12203:SF35">
    <property type="entry name" value="PROTEIN O-GLUCOSYLTRANSFERASE 1"/>
    <property type="match status" value="1"/>
</dbReference>
<dbReference type="Proteomes" id="UP000326725">
    <property type="component" value="Unassembled WGS sequence"/>
</dbReference>
<dbReference type="EMBL" id="CABVOU010000015">
    <property type="protein sequence ID" value="VVZ94212.1"/>
    <property type="molecule type" value="Genomic_DNA"/>
</dbReference>
<dbReference type="AlphaFoldDB" id="A0A5K1I500"/>